<dbReference type="Gene3D" id="1.10.418.40">
    <property type="entry name" value="Autophagy protein 6/Beclin 1"/>
    <property type="match status" value="1"/>
</dbReference>
<dbReference type="GO" id="GO:0045324">
    <property type="term" value="P:late endosome to vacuole transport"/>
    <property type="evidence" value="ECO:0007669"/>
    <property type="project" value="TreeGrafter"/>
</dbReference>
<dbReference type="GO" id="GO:0000407">
    <property type="term" value="C:phagophore assembly site"/>
    <property type="evidence" value="ECO:0007669"/>
    <property type="project" value="TreeGrafter"/>
</dbReference>
<dbReference type="GO" id="GO:0000423">
    <property type="term" value="P:mitophagy"/>
    <property type="evidence" value="ECO:0007669"/>
    <property type="project" value="TreeGrafter"/>
</dbReference>
<dbReference type="Pfam" id="PF04111">
    <property type="entry name" value="APG6"/>
    <property type="match status" value="1"/>
</dbReference>
<keyword evidence="17" id="KW-0131">Cell cycle</keyword>
<evidence type="ECO:0000256" key="14">
    <source>
        <dbReference type="ARBA" id="ARBA00023054"/>
    </source>
</evidence>
<evidence type="ECO:0000256" key="15">
    <source>
        <dbReference type="ARBA" id="ARBA00023128"/>
    </source>
</evidence>
<keyword evidence="9" id="KW-0132">Cell division</keyword>
<dbReference type="RefSeq" id="XP_008312022.1">
    <property type="nucleotide sequence ID" value="XM_008313800.3"/>
</dbReference>
<dbReference type="InterPro" id="IPR041691">
    <property type="entry name" value="Atg6/beclin_CC"/>
</dbReference>
<evidence type="ECO:0000256" key="11">
    <source>
        <dbReference type="ARBA" id="ARBA00022824"/>
    </source>
</evidence>
<keyword evidence="16" id="KW-0472">Membrane</keyword>
<dbReference type="KEGG" id="csem:103381462"/>
<evidence type="ECO:0000313" key="24">
    <source>
        <dbReference type="Ensembl" id="ENSCSEP00000011419.1"/>
    </source>
</evidence>
<dbReference type="GO" id="GO:0007507">
    <property type="term" value="P:heart development"/>
    <property type="evidence" value="ECO:0007669"/>
    <property type="project" value="Ensembl"/>
</dbReference>
<dbReference type="STRING" id="244447.ENSCSEP00000011419"/>
<evidence type="ECO:0000256" key="19">
    <source>
        <dbReference type="SAM" id="Coils"/>
    </source>
</evidence>
<organism evidence="24 25">
    <name type="scientific">Cynoglossus semilaevis</name>
    <name type="common">Tongue sole</name>
    <dbReference type="NCBI Taxonomy" id="244447"/>
    <lineage>
        <taxon>Eukaryota</taxon>
        <taxon>Metazoa</taxon>
        <taxon>Chordata</taxon>
        <taxon>Craniata</taxon>
        <taxon>Vertebrata</taxon>
        <taxon>Euteleostomi</taxon>
        <taxon>Actinopterygii</taxon>
        <taxon>Neopterygii</taxon>
        <taxon>Teleostei</taxon>
        <taxon>Neoteleostei</taxon>
        <taxon>Acanthomorphata</taxon>
        <taxon>Carangaria</taxon>
        <taxon>Pleuronectiformes</taxon>
        <taxon>Pleuronectoidei</taxon>
        <taxon>Cynoglossidae</taxon>
        <taxon>Cynoglossinae</taxon>
        <taxon>Cynoglossus</taxon>
    </lineage>
</organism>
<evidence type="ECO:0000256" key="2">
    <source>
        <dbReference type="ARBA" id="ARBA00004318"/>
    </source>
</evidence>
<proteinExistence type="inferred from homology"/>
<sequence>MTMAMEGSKSSSTTMQVSFVCQRCCQPLKLDTSFNVLDRVTIQELIAPVVTVTPSKQTDSSEGDTAQEETFEENKPDGVSRKYIPPARMMSTESANSFTLIGEASDGGTMENLSRRLKVTSDLFDIMSGQTDVDHPLCEECTDTLLDHLDTQLNITENECQNYKQCLELLCHLQVEEEETLMAELQQLKDEEGALVEELEAVEEQRAAMAQDLAQSRIHSQQLDTEELQYQKEYSEFKRQQLELDDELKSVDNQMRYCQIQLDRLKKTNVFNATFHIWHSGQFGTINNFRLGRLPSVPVEWNEINAAWGQTVLLLHALASKMGLRFQRYRLVPYGNHSYLESLSDKSKELPLYCSGGLRFFWDNKFDHAMVAFLDCVQQFKEEVEKGDTGFCLPYRMDVEKGKIEDTGGSGGSYSIKTQFNSEEQWTKALKFMLTNLKWGLAWVTSQFYNR</sequence>
<evidence type="ECO:0000256" key="17">
    <source>
        <dbReference type="ARBA" id="ARBA00023306"/>
    </source>
</evidence>
<evidence type="ECO:0000256" key="18">
    <source>
        <dbReference type="ARBA" id="ARBA00023329"/>
    </source>
</evidence>
<evidence type="ECO:0000259" key="21">
    <source>
        <dbReference type="Pfam" id="PF04111"/>
    </source>
</evidence>
<feature type="coiled-coil region" evidence="19">
    <location>
        <begin position="171"/>
        <end position="205"/>
    </location>
</feature>
<dbReference type="InterPro" id="IPR007243">
    <property type="entry name" value="Atg6/Beclin"/>
</dbReference>
<dbReference type="GO" id="GO:0010008">
    <property type="term" value="C:endosome membrane"/>
    <property type="evidence" value="ECO:0007669"/>
    <property type="project" value="UniProtKB-SubCell"/>
</dbReference>
<dbReference type="AlphaFoldDB" id="A0A3P8VB59"/>
<keyword evidence="11" id="KW-0256">Endoplasmic reticulum</keyword>
<keyword evidence="8" id="KW-0963">Cytoplasm</keyword>
<name>A0A3P8VB59_CYNSE</name>
<dbReference type="GO" id="GO:0043548">
    <property type="term" value="F:phosphatidylinositol 3-kinase binding"/>
    <property type="evidence" value="ECO:0007669"/>
    <property type="project" value="TreeGrafter"/>
</dbReference>
<dbReference type="InterPro" id="IPR040455">
    <property type="entry name" value="Atg6_BARA"/>
</dbReference>
<keyword evidence="18" id="KW-0968">Cytoplasmic vesicle</keyword>
<evidence type="ECO:0000256" key="13">
    <source>
        <dbReference type="ARBA" id="ARBA00023034"/>
    </source>
</evidence>
<dbReference type="PANTHER" id="PTHR12768:SF4">
    <property type="entry name" value="BECLIN-1"/>
    <property type="match status" value="1"/>
</dbReference>
<dbReference type="GO" id="GO:0006995">
    <property type="term" value="P:cellular response to nitrogen starvation"/>
    <property type="evidence" value="ECO:0007669"/>
    <property type="project" value="TreeGrafter"/>
</dbReference>
<dbReference type="GO" id="GO:0005776">
    <property type="term" value="C:autophagosome"/>
    <property type="evidence" value="ECO:0007669"/>
    <property type="project" value="UniProtKB-SubCell"/>
</dbReference>
<evidence type="ECO:0000256" key="20">
    <source>
        <dbReference type="SAM" id="MobiDB-lite"/>
    </source>
</evidence>
<reference evidence="24" key="3">
    <citation type="submission" date="2025-09" db="UniProtKB">
        <authorList>
            <consortium name="Ensembl"/>
        </authorList>
    </citation>
    <scope>IDENTIFICATION</scope>
</reference>
<feature type="compositionally biased region" description="Acidic residues" evidence="20">
    <location>
        <begin position="61"/>
        <end position="71"/>
    </location>
</feature>
<evidence type="ECO:0000256" key="12">
    <source>
        <dbReference type="ARBA" id="ARBA00023006"/>
    </source>
</evidence>
<dbReference type="GO" id="GO:0090398">
    <property type="term" value="P:cellular senescence"/>
    <property type="evidence" value="ECO:0007669"/>
    <property type="project" value="Ensembl"/>
</dbReference>
<evidence type="ECO:0000313" key="25">
    <source>
        <dbReference type="Proteomes" id="UP000265120"/>
    </source>
</evidence>
<evidence type="ECO:0000259" key="23">
    <source>
        <dbReference type="Pfam" id="PF17675"/>
    </source>
</evidence>
<feature type="domain" description="Atg6 BARA" evidence="21">
    <location>
        <begin position="265"/>
        <end position="445"/>
    </location>
</feature>
<dbReference type="GO" id="GO:0030674">
    <property type="term" value="F:protein-macromolecule adaptor activity"/>
    <property type="evidence" value="ECO:0007669"/>
    <property type="project" value="TreeGrafter"/>
</dbReference>
<keyword evidence="15" id="KW-0496">Mitochondrion</keyword>
<dbReference type="FunFam" id="1.10.418.40:FF:000001">
    <property type="entry name" value="beclin-1 isoform X1"/>
    <property type="match status" value="1"/>
</dbReference>
<evidence type="ECO:0000256" key="7">
    <source>
        <dbReference type="ARBA" id="ARBA00018490"/>
    </source>
</evidence>
<evidence type="ECO:0000256" key="4">
    <source>
        <dbReference type="ARBA" id="ARBA00004419"/>
    </source>
</evidence>
<dbReference type="PANTHER" id="PTHR12768">
    <property type="entry name" value="BECLIN 1"/>
    <property type="match status" value="1"/>
</dbReference>
<dbReference type="InterPro" id="IPR038274">
    <property type="entry name" value="Atg6/Beclin_C_sf"/>
</dbReference>
<evidence type="ECO:0000256" key="16">
    <source>
        <dbReference type="ARBA" id="ARBA00023136"/>
    </source>
</evidence>
<dbReference type="InterPro" id="IPR029318">
    <property type="entry name" value="BH3_dom"/>
</dbReference>
<reference evidence="24 25" key="1">
    <citation type="journal article" date="2014" name="Nat. Genet.">
        <title>Whole-genome sequence of a flatfish provides insights into ZW sex chromosome evolution and adaptation to a benthic lifestyle.</title>
        <authorList>
            <person name="Chen S."/>
            <person name="Zhang G."/>
            <person name="Shao C."/>
            <person name="Huang Q."/>
            <person name="Liu G."/>
            <person name="Zhang P."/>
            <person name="Song W."/>
            <person name="An N."/>
            <person name="Chalopin D."/>
            <person name="Volff J.N."/>
            <person name="Hong Y."/>
            <person name="Li Q."/>
            <person name="Sha Z."/>
            <person name="Zhou H."/>
            <person name="Xie M."/>
            <person name="Yu Q."/>
            <person name="Liu Y."/>
            <person name="Xiang H."/>
            <person name="Wang N."/>
            <person name="Wu K."/>
            <person name="Yang C."/>
            <person name="Zhou Q."/>
            <person name="Liao X."/>
            <person name="Yang L."/>
            <person name="Hu Q."/>
            <person name="Zhang J."/>
            <person name="Meng L."/>
            <person name="Jin L."/>
            <person name="Tian Y."/>
            <person name="Lian J."/>
            <person name="Yang J."/>
            <person name="Miao G."/>
            <person name="Liu S."/>
            <person name="Liang Z."/>
            <person name="Yan F."/>
            <person name="Li Y."/>
            <person name="Sun B."/>
            <person name="Zhang H."/>
            <person name="Zhang J."/>
            <person name="Zhu Y."/>
            <person name="Du M."/>
            <person name="Zhao Y."/>
            <person name="Schartl M."/>
            <person name="Tang Q."/>
            <person name="Wang J."/>
        </authorList>
    </citation>
    <scope>NUCLEOTIDE SEQUENCE</scope>
</reference>
<dbReference type="GeneID" id="103381462"/>
<dbReference type="OMA" id="EWDVYKA"/>
<evidence type="ECO:0000256" key="9">
    <source>
        <dbReference type="ARBA" id="ARBA00022618"/>
    </source>
</evidence>
<dbReference type="GO" id="GO:0000045">
    <property type="term" value="P:autophagosome assembly"/>
    <property type="evidence" value="ECO:0007669"/>
    <property type="project" value="TreeGrafter"/>
</dbReference>
<keyword evidence="25" id="KW-1185">Reference proteome</keyword>
<evidence type="ECO:0000256" key="3">
    <source>
        <dbReference type="ARBA" id="ARBA00004406"/>
    </source>
</evidence>
<dbReference type="GO" id="GO:0051301">
    <property type="term" value="P:cell division"/>
    <property type="evidence" value="ECO:0007669"/>
    <property type="project" value="UniProtKB-KW"/>
</dbReference>
<evidence type="ECO:0000256" key="6">
    <source>
        <dbReference type="ARBA" id="ARBA00005965"/>
    </source>
</evidence>
<dbReference type="GO" id="GO:0034271">
    <property type="term" value="C:phosphatidylinositol 3-kinase complex, class III, type I"/>
    <property type="evidence" value="ECO:0007669"/>
    <property type="project" value="TreeGrafter"/>
</dbReference>
<dbReference type="Ensembl" id="ENSCSET00000011560.1">
    <property type="protein sequence ID" value="ENSCSEP00000011419.1"/>
    <property type="gene ID" value="ENSCSEG00000007343.1"/>
</dbReference>
<comment type="subcellular location">
    <subcellularLocation>
        <location evidence="4">Cytoplasmic vesicle</location>
        <location evidence="4">Autophagosome</location>
    </subcellularLocation>
    <subcellularLocation>
        <location evidence="3">Endoplasmic reticulum membrane</location>
        <topology evidence="3">Peripheral membrane protein</topology>
    </subcellularLocation>
    <subcellularLocation>
        <location evidence="5">Endosome membrane</location>
        <topology evidence="5">Peripheral membrane protein</topology>
    </subcellularLocation>
    <subcellularLocation>
        <location evidence="1">Golgi apparatus</location>
        <location evidence="1">trans-Golgi network membrane</location>
        <topology evidence="1">Peripheral membrane protein</topology>
    </subcellularLocation>
    <subcellularLocation>
        <location evidence="2">Mitochondrion membrane</location>
        <topology evidence="2">Peripheral membrane protein</topology>
    </subcellularLocation>
</comment>
<feature type="region of interest" description="Disordered" evidence="20">
    <location>
        <begin position="54"/>
        <end position="82"/>
    </location>
</feature>
<dbReference type="Pfam" id="PF17675">
    <property type="entry name" value="APG6_N"/>
    <property type="match status" value="1"/>
</dbReference>
<dbReference type="GO" id="GO:0005794">
    <property type="term" value="C:Golgi apparatus"/>
    <property type="evidence" value="ECO:0007669"/>
    <property type="project" value="UniProtKB-SubCell"/>
</dbReference>
<dbReference type="FunCoup" id="A0A3P8VB59">
    <property type="interactions" value="1720"/>
</dbReference>
<evidence type="ECO:0000256" key="8">
    <source>
        <dbReference type="ARBA" id="ARBA00022490"/>
    </source>
</evidence>
<evidence type="ECO:0000256" key="1">
    <source>
        <dbReference type="ARBA" id="ARBA00004150"/>
    </source>
</evidence>
<evidence type="ECO:0000256" key="10">
    <source>
        <dbReference type="ARBA" id="ARBA00022753"/>
    </source>
</evidence>
<evidence type="ECO:0000259" key="22">
    <source>
        <dbReference type="Pfam" id="PF15285"/>
    </source>
</evidence>
<dbReference type="Pfam" id="PF15285">
    <property type="entry name" value="BH3"/>
    <property type="match status" value="1"/>
</dbReference>
<reference evidence="24" key="2">
    <citation type="submission" date="2025-08" db="UniProtKB">
        <authorList>
            <consortium name="Ensembl"/>
        </authorList>
    </citation>
    <scope>IDENTIFICATION</scope>
</reference>
<feature type="domain" description="Beclin-1 BH3" evidence="22">
    <location>
        <begin position="106"/>
        <end position="130"/>
    </location>
</feature>
<dbReference type="GO" id="GO:0031966">
    <property type="term" value="C:mitochondrial membrane"/>
    <property type="evidence" value="ECO:0007669"/>
    <property type="project" value="UniProtKB-SubCell"/>
</dbReference>
<accession>A0A3P8VB59</accession>
<dbReference type="Proteomes" id="UP000265120">
    <property type="component" value="Chromosome 8"/>
</dbReference>
<dbReference type="GO" id="GO:0005789">
    <property type="term" value="C:endoplasmic reticulum membrane"/>
    <property type="evidence" value="ECO:0007669"/>
    <property type="project" value="UniProtKB-SubCell"/>
</dbReference>
<dbReference type="GO" id="GO:0034272">
    <property type="term" value="C:phosphatidylinositol 3-kinase complex, class III, type II"/>
    <property type="evidence" value="ECO:0007669"/>
    <property type="project" value="TreeGrafter"/>
</dbReference>
<feature type="domain" description="Atg6/beclin coiled-coil" evidence="23">
    <location>
        <begin position="136"/>
        <end position="262"/>
    </location>
</feature>
<dbReference type="GeneTree" id="ENSGT00390000008164"/>
<keyword evidence="12" id="KW-0072">Autophagy</keyword>
<keyword evidence="10" id="KW-0967">Endosome</keyword>
<dbReference type="GO" id="GO:0043416">
    <property type="term" value="P:regulation of skeletal muscle tissue regeneration"/>
    <property type="evidence" value="ECO:0007669"/>
    <property type="project" value="Ensembl"/>
</dbReference>
<dbReference type="OrthoDB" id="20368at2759"/>
<dbReference type="InParanoid" id="A0A3P8VB59"/>
<keyword evidence="13" id="KW-0333">Golgi apparatus</keyword>
<comment type="similarity">
    <text evidence="6">Belongs to the beclin family.</text>
</comment>
<evidence type="ECO:0000256" key="5">
    <source>
        <dbReference type="ARBA" id="ARBA00004481"/>
    </source>
</evidence>
<protein>
    <recommendedName>
        <fullName evidence="7">Beclin-1</fullName>
    </recommendedName>
</protein>
<dbReference type="CTD" id="8678"/>
<keyword evidence="14 19" id="KW-0175">Coiled coil</keyword>